<proteinExistence type="inferred from homology"/>
<dbReference type="PROSITE" id="PS50065">
    <property type="entry name" value="HMG_COA_REDUCTASE_4"/>
    <property type="match status" value="1"/>
</dbReference>
<dbReference type="PANTHER" id="PTHR10572">
    <property type="entry name" value="3-HYDROXY-3-METHYLGLUTARYL-COENZYME A REDUCTASE"/>
    <property type="match status" value="1"/>
</dbReference>
<dbReference type="PRINTS" id="PR00071">
    <property type="entry name" value="HMGCOARDTASE"/>
</dbReference>
<reference evidence="5" key="1">
    <citation type="submission" date="2007-03" db="EMBL/GenBank/DDBJ databases">
        <title>Isolation and characterization of alkane hydroxylases from Pacific deep-sea sediment.</title>
        <authorList>
            <person name="Xu M."/>
        </authorList>
    </citation>
    <scope>NUCLEOTIDE SEQUENCE</scope>
</reference>
<dbReference type="GO" id="GO:0004420">
    <property type="term" value="F:hydroxymethylglutaryl-CoA reductase (NADPH) activity"/>
    <property type="evidence" value="ECO:0007669"/>
    <property type="project" value="UniProtKB-EC"/>
</dbReference>
<dbReference type="InterPro" id="IPR002202">
    <property type="entry name" value="HMG_CoA_Rdtase"/>
</dbReference>
<gene>
    <name evidence="5" type="primary">9E7-37</name>
</gene>
<dbReference type="Gene3D" id="3.90.770.10">
    <property type="entry name" value="3-hydroxy-3-methylglutaryl-coenzyme A Reductase, Chain A, domain 2"/>
    <property type="match status" value="1"/>
</dbReference>
<dbReference type="GO" id="GO:0008299">
    <property type="term" value="P:isoprenoid biosynthetic process"/>
    <property type="evidence" value="ECO:0007669"/>
    <property type="project" value="InterPro"/>
</dbReference>
<name>A5CFS2_9ZZZZ</name>
<evidence type="ECO:0000313" key="5">
    <source>
        <dbReference type="EMBL" id="CAM58114.1"/>
    </source>
</evidence>
<dbReference type="InterPro" id="IPR004554">
    <property type="entry name" value="HMG_CoA_Rdtase_eu_arc"/>
</dbReference>
<organism evidence="5">
    <name type="scientific">uncultured marine microorganism</name>
    <dbReference type="NCBI Taxonomy" id="415540"/>
    <lineage>
        <taxon>unclassified sequences</taxon>
        <taxon>environmental samples</taxon>
    </lineage>
</organism>
<dbReference type="Gene3D" id="3.30.70.420">
    <property type="entry name" value="Hydroxymethylglutaryl-CoA reductase, class I/II, NAD/NADP-binding domain"/>
    <property type="match status" value="1"/>
</dbReference>
<dbReference type="SUPFAM" id="SSF56542">
    <property type="entry name" value="Substrate-binding domain of HMG-CoA reductase"/>
    <property type="match status" value="1"/>
</dbReference>
<evidence type="ECO:0000256" key="4">
    <source>
        <dbReference type="ARBA" id="ARBA00023002"/>
    </source>
</evidence>
<dbReference type="EMBL" id="AM501426">
    <property type="protein sequence ID" value="CAM58114.1"/>
    <property type="molecule type" value="Genomic_DNA"/>
</dbReference>
<evidence type="ECO:0000256" key="1">
    <source>
        <dbReference type="ARBA" id="ARBA00007661"/>
    </source>
</evidence>
<comment type="similarity">
    <text evidence="1">Belongs to the HMG-CoA reductase family.</text>
</comment>
<dbReference type="InterPro" id="IPR009029">
    <property type="entry name" value="HMG_CoA_Rdtase_sub-bd_dom_sf"/>
</dbReference>
<dbReference type="PANTHER" id="PTHR10572:SF24">
    <property type="entry name" value="3-HYDROXY-3-METHYLGLUTARYL-COENZYME A REDUCTASE"/>
    <property type="match status" value="1"/>
</dbReference>
<dbReference type="InterPro" id="IPR023074">
    <property type="entry name" value="HMG_CoA_Rdtase_cat_sf"/>
</dbReference>
<dbReference type="CDD" id="cd00643">
    <property type="entry name" value="HMG-CoA_reductase_classI"/>
    <property type="match status" value="1"/>
</dbReference>
<dbReference type="EC" id="1.1.1.34" evidence="2"/>
<dbReference type="GO" id="GO:0015936">
    <property type="term" value="P:coenzyme A metabolic process"/>
    <property type="evidence" value="ECO:0007669"/>
    <property type="project" value="InterPro"/>
</dbReference>
<evidence type="ECO:0000256" key="2">
    <source>
        <dbReference type="ARBA" id="ARBA00012999"/>
    </source>
</evidence>
<dbReference type="Pfam" id="PF00368">
    <property type="entry name" value="HMG-CoA_red"/>
    <property type="match status" value="1"/>
</dbReference>
<keyword evidence="4" id="KW-0560">Oxidoreductase</keyword>
<keyword evidence="3" id="KW-0521">NADP</keyword>
<dbReference type="InterPro" id="IPR023076">
    <property type="entry name" value="HMG_CoA_Rdtase_CS"/>
</dbReference>
<dbReference type="SUPFAM" id="SSF55035">
    <property type="entry name" value="NAD-binding domain of HMG-CoA reductase"/>
    <property type="match status" value="1"/>
</dbReference>
<dbReference type="PROSITE" id="PS00318">
    <property type="entry name" value="HMG_COA_REDUCTASE_2"/>
    <property type="match status" value="1"/>
</dbReference>
<protein>
    <recommendedName>
        <fullName evidence="2">hydroxymethylglutaryl-CoA reductase (NADPH)</fullName>
        <ecNumber evidence="2">1.1.1.34</ecNumber>
    </recommendedName>
</protein>
<dbReference type="AlphaFoldDB" id="A5CFS2"/>
<evidence type="ECO:0000256" key="3">
    <source>
        <dbReference type="ARBA" id="ARBA00022857"/>
    </source>
</evidence>
<dbReference type="InterPro" id="IPR009023">
    <property type="entry name" value="HMG_CoA_Rdtase_NAD(P)-bd_sf"/>
</dbReference>
<sequence>MMDAGKARNLNVVSNNHGEAPFDSAALDTARRWKRLNLDSARAELYHQRARDNAARYRRNIESYIGTVDVPVGLAGPLRIKGRHGTKDYQVPLATTEAALVASYNRGCQLITAAGGCNARVVDQAVSRTPMFAFTSVVDAERFANFIAEHSAEFKSVVAKITSHGRLISTRAVVEGNHIYLDLRFETGDASGQNMVTFAADAICKTILSRAPIQPEHWFLEANFSGDKKATSKTLGSVRGKRVCADICLPRELVRETLHTMPEHMVDYWVAGALGGVMSGTTGIQGHFANGLTALYLACGQDVACVAESATGMTRLETTAEGDLYASVTLPNIMVGTVGGGTGLPSTKACLDILGLSGPGNSSALAEVCAAIVLAGELSIIGAFCSGDFAMAHRSLSRGEPMSRGQHHD</sequence>
<accession>A5CFS2</accession>